<gene>
    <name evidence="2" type="ORF">BDP55DRAFT_653692</name>
</gene>
<evidence type="ECO:0000313" key="2">
    <source>
        <dbReference type="EMBL" id="KAK1689639.1"/>
    </source>
</evidence>
<feature type="compositionally biased region" description="Basic residues" evidence="1">
    <location>
        <begin position="73"/>
        <end position="83"/>
    </location>
</feature>
<name>A0AAJ0ASN5_9PEZI</name>
<evidence type="ECO:0000313" key="3">
    <source>
        <dbReference type="Proteomes" id="UP001224890"/>
    </source>
</evidence>
<dbReference type="GeneID" id="85458736"/>
<comment type="caution">
    <text evidence="2">The sequence shown here is derived from an EMBL/GenBank/DDBJ whole genome shotgun (WGS) entry which is preliminary data.</text>
</comment>
<protein>
    <submittedName>
        <fullName evidence="2">Uncharacterized protein</fullName>
    </submittedName>
</protein>
<evidence type="ECO:0000256" key="1">
    <source>
        <dbReference type="SAM" id="MobiDB-lite"/>
    </source>
</evidence>
<proteinExistence type="predicted"/>
<dbReference type="RefSeq" id="XP_060433334.1">
    <property type="nucleotide sequence ID" value="XM_060574210.1"/>
</dbReference>
<dbReference type="Proteomes" id="UP001224890">
    <property type="component" value="Unassembled WGS sequence"/>
</dbReference>
<feature type="region of interest" description="Disordered" evidence="1">
    <location>
        <begin position="61"/>
        <end position="126"/>
    </location>
</feature>
<accession>A0AAJ0ASN5</accession>
<dbReference type="AlphaFoldDB" id="A0AAJ0ASN5"/>
<reference evidence="2" key="1">
    <citation type="submission" date="2021-06" db="EMBL/GenBank/DDBJ databases">
        <title>Comparative genomics, transcriptomics and evolutionary studies reveal genomic signatures of adaptation to plant cell wall in hemibiotrophic fungi.</title>
        <authorList>
            <consortium name="DOE Joint Genome Institute"/>
            <person name="Baroncelli R."/>
            <person name="Diaz J.F."/>
            <person name="Benocci T."/>
            <person name="Peng M."/>
            <person name="Battaglia E."/>
            <person name="Haridas S."/>
            <person name="Andreopoulos W."/>
            <person name="Labutti K."/>
            <person name="Pangilinan J."/>
            <person name="Floch G.L."/>
            <person name="Makela M.R."/>
            <person name="Henrissat B."/>
            <person name="Grigoriev I.V."/>
            <person name="Crouch J.A."/>
            <person name="De Vries R.P."/>
            <person name="Sukno S.A."/>
            <person name="Thon M.R."/>
        </authorList>
    </citation>
    <scope>NUCLEOTIDE SEQUENCE</scope>
    <source>
        <strain evidence="2">CBS 193.32</strain>
    </source>
</reference>
<keyword evidence="3" id="KW-1185">Reference proteome</keyword>
<feature type="compositionally biased region" description="Polar residues" evidence="1">
    <location>
        <begin position="100"/>
        <end position="126"/>
    </location>
</feature>
<sequence length="126" mass="14459">MQVLQDHELLLQASPRAKPRTEMMTNAPMRTAKDVNYNPTPSLFCHRQSYLMRRRGKLYSRQPLYPCPSSPSHTRRQGRRQRHPFSLPLSSLIEVPASNPPTHIRQTPFRTSSRTLSCTSNSASDL</sequence>
<organism evidence="2 3">
    <name type="scientific">Colletotrichum godetiae</name>
    <dbReference type="NCBI Taxonomy" id="1209918"/>
    <lineage>
        <taxon>Eukaryota</taxon>
        <taxon>Fungi</taxon>
        <taxon>Dikarya</taxon>
        <taxon>Ascomycota</taxon>
        <taxon>Pezizomycotina</taxon>
        <taxon>Sordariomycetes</taxon>
        <taxon>Hypocreomycetidae</taxon>
        <taxon>Glomerellales</taxon>
        <taxon>Glomerellaceae</taxon>
        <taxon>Colletotrichum</taxon>
        <taxon>Colletotrichum acutatum species complex</taxon>
    </lineage>
</organism>
<dbReference type="EMBL" id="JAHMHR010000008">
    <property type="protein sequence ID" value="KAK1689639.1"/>
    <property type="molecule type" value="Genomic_DNA"/>
</dbReference>